<proteinExistence type="predicted"/>
<gene>
    <name evidence="1" type="primary">gb12203</name>
    <name evidence="1" type="ORF">PR202_gb12203</name>
</gene>
<dbReference type="AlphaFoldDB" id="A0AAV5EM75"/>
<keyword evidence="2" id="KW-1185">Reference proteome</keyword>
<name>A0AAV5EM75_ELECO</name>
<dbReference type="Proteomes" id="UP001054889">
    <property type="component" value="Unassembled WGS sequence"/>
</dbReference>
<reference evidence="1" key="2">
    <citation type="submission" date="2021-12" db="EMBL/GenBank/DDBJ databases">
        <title>Resequencing data analysis of finger millet.</title>
        <authorList>
            <person name="Hatakeyama M."/>
            <person name="Aluri S."/>
            <person name="Balachadran M.T."/>
            <person name="Sivarajan S.R."/>
            <person name="Poveda L."/>
            <person name="Shimizu-Inatsugi R."/>
            <person name="Schlapbach R."/>
            <person name="Sreeman S.M."/>
            <person name="Shimizu K.K."/>
        </authorList>
    </citation>
    <scope>NUCLEOTIDE SEQUENCE</scope>
</reference>
<organism evidence="1 2">
    <name type="scientific">Eleusine coracana subsp. coracana</name>
    <dbReference type="NCBI Taxonomy" id="191504"/>
    <lineage>
        <taxon>Eukaryota</taxon>
        <taxon>Viridiplantae</taxon>
        <taxon>Streptophyta</taxon>
        <taxon>Embryophyta</taxon>
        <taxon>Tracheophyta</taxon>
        <taxon>Spermatophyta</taxon>
        <taxon>Magnoliopsida</taxon>
        <taxon>Liliopsida</taxon>
        <taxon>Poales</taxon>
        <taxon>Poaceae</taxon>
        <taxon>PACMAD clade</taxon>
        <taxon>Chloridoideae</taxon>
        <taxon>Cynodonteae</taxon>
        <taxon>Eleusininae</taxon>
        <taxon>Eleusine</taxon>
    </lineage>
</organism>
<protein>
    <submittedName>
        <fullName evidence="1">Uncharacterized protein</fullName>
    </submittedName>
</protein>
<dbReference type="EMBL" id="BQKI01000077">
    <property type="protein sequence ID" value="GJN24463.1"/>
    <property type="molecule type" value="Genomic_DNA"/>
</dbReference>
<comment type="caution">
    <text evidence="1">The sequence shown here is derived from an EMBL/GenBank/DDBJ whole genome shotgun (WGS) entry which is preliminary data.</text>
</comment>
<reference evidence="1" key="1">
    <citation type="journal article" date="2018" name="DNA Res.">
        <title>Multiple hybrid de novo genome assembly of finger millet, an orphan allotetraploid crop.</title>
        <authorList>
            <person name="Hatakeyama M."/>
            <person name="Aluri S."/>
            <person name="Balachadran M.T."/>
            <person name="Sivarajan S.R."/>
            <person name="Patrignani A."/>
            <person name="Gruter S."/>
            <person name="Poveda L."/>
            <person name="Shimizu-Inatsugi R."/>
            <person name="Baeten J."/>
            <person name="Francoijs K.J."/>
            <person name="Nataraja K.N."/>
            <person name="Reddy Y.A.N."/>
            <person name="Phadnis S."/>
            <person name="Ravikumar R.L."/>
            <person name="Schlapbach R."/>
            <person name="Sreeman S.M."/>
            <person name="Shimizu K.K."/>
        </authorList>
    </citation>
    <scope>NUCLEOTIDE SEQUENCE</scope>
</reference>
<sequence>MAAPTTTTLTRPRSTKTLTIDVLSYSEMKKNLANGNCVEFLNTTGDATVFLRMDNAAAAGAGDDVHVEFKFTLQEVGGGGAPLFMSSTFTRAFCSRKTKTFALRLN</sequence>
<evidence type="ECO:0000313" key="2">
    <source>
        <dbReference type="Proteomes" id="UP001054889"/>
    </source>
</evidence>
<evidence type="ECO:0000313" key="1">
    <source>
        <dbReference type="EMBL" id="GJN24463.1"/>
    </source>
</evidence>
<accession>A0AAV5EM75</accession>